<organism evidence="1 3">
    <name type="scientific">Didymodactylos carnosus</name>
    <dbReference type="NCBI Taxonomy" id="1234261"/>
    <lineage>
        <taxon>Eukaryota</taxon>
        <taxon>Metazoa</taxon>
        <taxon>Spiralia</taxon>
        <taxon>Gnathifera</taxon>
        <taxon>Rotifera</taxon>
        <taxon>Eurotatoria</taxon>
        <taxon>Bdelloidea</taxon>
        <taxon>Philodinida</taxon>
        <taxon>Philodinidae</taxon>
        <taxon>Didymodactylos</taxon>
    </lineage>
</organism>
<comment type="caution">
    <text evidence="1">The sequence shown here is derived from an EMBL/GenBank/DDBJ whole genome shotgun (WGS) entry which is preliminary data.</text>
</comment>
<proteinExistence type="predicted"/>
<gene>
    <name evidence="1" type="ORF">GPM918_LOCUS46058</name>
    <name evidence="2" type="ORF">SRO942_LOCUS49390</name>
</gene>
<evidence type="ECO:0000313" key="3">
    <source>
        <dbReference type="Proteomes" id="UP000663829"/>
    </source>
</evidence>
<feature type="non-terminal residue" evidence="1">
    <location>
        <position position="158"/>
    </location>
</feature>
<evidence type="ECO:0000313" key="1">
    <source>
        <dbReference type="EMBL" id="CAF1663376.1"/>
    </source>
</evidence>
<accession>A0A816FMB1</accession>
<sequence length="158" mass="18744">MGNRESKHAESHIRIVLGGSLAEGYHDTKFMTGDALYEYDCIYVLEQEIQYETQLQPVEQVLGYFKIFWTNRLFPRFQHDNGFLDGYDLKKEICSIIDKQKNRPLSLQVSIDNASICIQDRCYYDYDENVFDKINQYRTTLKLRDYAIAERNLKLFTK</sequence>
<reference evidence="1" key="1">
    <citation type="submission" date="2021-02" db="EMBL/GenBank/DDBJ databases">
        <authorList>
            <person name="Nowell W R."/>
        </authorList>
    </citation>
    <scope>NUCLEOTIDE SEQUENCE</scope>
</reference>
<dbReference type="Proteomes" id="UP000663829">
    <property type="component" value="Unassembled WGS sequence"/>
</dbReference>
<dbReference type="AlphaFoldDB" id="A0A816FMB1"/>
<dbReference type="EMBL" id="CAJOBC010132146">
    <property type="protein sequence ID" value="CAF4616630.1"/>
    <property type="molecule type" value="Genomic_DNA"/>
</dbReference>
<name>A0A816FMB1_9BILA</name>
<dbReference type="Proteomes" id="UP000681722">
    <property type="component" value="Unassembled WGS sequence"/>
</dbReference>
<evidence type="ECO:0000313" key="2">
    <source>
        <dbReference type="EMBL" id="CAF4616630.1"/>
    </source>
</evidence>
<protein>
    <submittedName>
        <fullName evidence="1">Uncharacterized protein</fullName>
    </submittedName>
</protein>
<dbReference type="EMBL" id="CAJNOQ010057061">
    <property type="protein sequence ID" value="CAF1663376.1"/>
    <property type="molecule type" value="Genomic_DNA"/>
</dbReference>
<keyword evidence="3" id="KW-1185">Reference proteome</keyword>